<protein>
    <submittedName>
        <fullName evidence="1">Uncharacterized protein</fullName>
    </submittedName>
</protein>
<evidence type="ECO:0000313" key="1">
    <source>
        <dbReference type="EMBL" id="UYV63510.1"/>
    </source>
</evidence>
<evidence type="ECO:0000313" key="2">
    <source>
        <dbReference type="Proteomes" id="UP001235939"/>
    </source>
</evidence>
<sequence>MTLDEHLTSKRHIENRINLAKAAQHRLSLLLGPKSKLSLNSKRTIYTSIIRPILIYGHPIFMTAHKTILKKLEVFENKMIRKIMSPPWYVRNTILRNDLNIENIKDYIIRQAFKFYEKSEKLENPTLKEATNYKCGKRKIRNLKPRKILHQLSQNDENFNWFNEFKFGKPNLEDEPRSGRPPTAVIQEKIELRHQIVQFFRIIQIQSALFQTNRIFETYIYRIALKIPWTDMVTNKQVLDRMGTEHQLIKFLKQRKLTFAGHVMRGSAGEKLLTVLEGKLQGKRSRIKRRWGYTDDLKQWTGRHTYEEMKRMAVDWETILLLEMNLKRNEKQGNKLNPRSEKRKIRKGKNIYVQRLRLYTSFFVHRTQ</sequence>
<name>A0ABY6K8C3_9ARAC</name>
<dbReference type="Proteomes" id="UP001235939">
    <property type="component" value="Chromosome 02"/>
</dbReference>
<keyword evidence="2" id="KW-1185">Reference proteome</keyword>
<dbReference type="EMBL" id="CP092864">
    <property type="protein sequence ID" value="UYV63510.1"/>
    <property type="molecule type" value="Genomic_DNA"/>
</dbReference>
<accession>A0ABY6K8C3</accession>
<proteinExistence type="predicted"/>
<reference evidence="1 2" key="1">
    <citation type="submission" date="2022-01" db="EMBL/GenBank/DDBJ databases">
        <title>A chromosomal length assembly of Cordylochernes scorpioides.</title>
        <authorList>
            <person name="Zeh D."/>
            <person name="Zeh J."/>
        </authorList>
    </citation>
    <scope>NUCLEOTIDE SEQUENCE [LARGE SCALE GENOMIC DNA]</scope>
    <source>
        <strain evidence="1">IN4F17</strain>
        <tissue evidence="1">Whole Body</tissue>
    </source>
</reference>
<gene>
    <name evidence="1" type="ORF">LAZ67_2004380</name>
</gene>
<organism evidence="1 2">
    <name type="scientific">Cordylochernes scorpioides</name>
    <dbReference type="NCBI Taxonomy" id="51811"/>
    <lineage>
        <taxon>Eukaryota</taxon>
        <taxon>Metazoa</taxon>
        <taxon>Ecdysozoa</taxon>
        <taxon>Arthropoda</taxon>
        <taxon>Chelicerata</taxon>
        <taxon>Arachnida</taxon>
        <taxon>Pseudoscorpiones</taxon>
        <taxon>Cheliferoidea</taxon>
        <taxon>Chernetidae</taxon>
        <taxon>Cordylochernes</taxon>
    </lineage>
</organism>